<keyword evidence="4" id="KW-0408">Iron</keyword>
<dbReference type="PANTHER" id="PTHR13184:SF5">
    <property type="entry name" value="METHYLTRANSFERASE-LIKE PROTEIN 17, MITOCHONDRIAL"/>
    <property type="match status" value="1"/>
</dbReference>
<dbReference type="GO" id="GO:0051536">
    <property type="term" value="F:iron-sulfur cluster binding"/>
    <property type="evidence" value="ECO:0007669"/>
    <property type="project" value="UniProtKB-KW"/>
</dbReference>
<evidence type="ECO:0000256" key="6">
    <source>
        <dbReference type="ARBA" id="ARBA00023128"/>
    </source>
</evidence>
<dbReference type="GO" id="GO:0008168">
    <property type="term" value="F:methyltransferase activity"/>
    <property type="evidence" value="ECO:0007669"/>
    <property type="project" value="InterPro"/>
</dbReference>
<comment type="function">
    <text evidence="7">Mitochondrial ribosome (mitoribosome) assembly factor. Binds at the interface of the head and body domains of the mitochondrial small ribosomal subunit (mt-SSU), occluding the mRNA channel and preventing compaction of the head domain towards the body. Probable inactive methyltransferase: retains the characteristic folding and ability to bind S-adenosyl-L-methionine, but it probably lost its methyltransferase activity.</text>
</comment>
<name>A0A7I4XTE4_HAECO</name>
<keyword evidence="2" id="KW-0479">Metal-binding</keyword>
<dbReference type="GO" id="GO:0005763">
    <property type="term" value="C:mitochondrial small ribosomal subunit"/>
    <property type="evidence" value="ECO:0007669"/>
    <property type="project" value="TreeGrafter"/>
</dbReference>
<evidence type="ECO:0000256" key="1">
    <source>
        <dbReference type="ARBA" id="ARBA00004173"/>
    </source>
</evidence>
<dbReference type="GO" id="GO:0003735">
    <property type="term" value="F:structural constituent of ribosome"/>
    <property type="evidence" value="ECO:0007669"/>
    <property type="project" value="TreeGrafter"/>
</dbReference>
<organism evidence="8 9">
    <name type="scientific">Haemonchus contortus</name>
    <name type="common">Barber pole worm</name>
    <dbReference type="NCBI Taxonomy" id="6289"/>
    <lineage>
        <taxon>Eukaryota</taxon>
        <taxon>Metazoa</taxon>
        <taxon>Ecdysozoa</taxon>
        <taxon>Nematoda</taxon>
        <taxon>Chromadorea</taxon>
        <taxon>Rhabditida</taxon>
        <taxon>Rhabditina</taxon>
        <taxon>Rhabditomorpha</taxon>
        <taxon>Strongyloidea</taxon>
        <taxon>Trichostrongylidae</taxon>
        <taxon>Haemonchus</taxon>
    </lineage>
</organism>
<dbReference type="Gene3D" id="3.40.50.150">
    <property type="entry name" value="Vaccinia Virus protein VP39"/>
    <property type="match status" value="1"/>
</dbReference>
<evidence type="ECO:0000313" key="8">
    <source>
        <dbReference type="Proteomes" id="UP000025227"/>
    </source>
</evidence>
<evidence type="ECO:0000256" key="3">
    <source>
        <dbReference type="ARBA" id="ARBA00022946"/>
    </source>
</evidence>
<comment type="subcellular location">
    <subcellularLocation>
        <location evidence="1">Mitochondrion</location>
    </subcellularLocation>
</comment>
<evidence type="ECO:0000256" key="7">
    <source>
        <dbReference type="ARBA" id="ARBA00045681"/>
    </source>
</evidence>
<dbReference type="SUPFAM" id="SSF53335">
    <property type="entry name" value="S-adenosyl-L-methionine-dependent methyltransferases"/>
    <property type="match status" value="1"/>
</dbReference>
<evidence type="ECO:0000313" key="9">
    <source>
        <dbReference type="WBParaSite" id="HCON_00009030-00001"/>
    </source>
</evidence>
<dbReference type="OMA" id="CPHDQGC"/>
<dbReference type="InterPro" id="IPR029063">
    <property type="entry name" value="SAM-dependent_MTases_sf"/>
</dbReference>
<keyword evidence="3" id="KW-0809">Transit peptide</keyword>
<dbReference type="GO" id="GO:0046872">
    <property type="term" value="F:metal ion binding"/>
    <property type="evidence" value="ECO:0007669"/>
    <property type="project" value="UniProtKB-KW"/>
</dbReference>
<keyword evidence="8" id="KW-1185">Reference proteome</keyword>
<accession>A0A7I4XTE4</accession>
<evidence type="ECO:0000256" key="5">
    <source>
        <dbReference type="ARBA" id="ARBA00023014"/>
    </source>
</evidence>
<dbReference type="Pfam" id="PF09243">
    <property type="entry name" value="Rsm22"/>
    <property type="match status" value="2"/>
</dbReference>
<dbReference type="AlphaFoldDB" id="A0A7I4XTE4"/>
<dbReference type="OrthoDB" id="421327at2759"/>
<evidence type="ECO:0000256" key="4">
    <source>
        <dbReference type="ARBA" id="ARBA00023004"/>
    </source>
</evidence>
<proteinExistence type="predicted"/>
<dbReference type="InterPro" id="IPR015324">
    <property type="entry name" value="Ribosomal_Rsm22-like"/>
</dbReference>
<protein>
    <submittedName>
        <fullName evidence="9">Methyltransferase-like protein 17, mitochondrial</fullName>
    </submittedName>
</protein>
<dbReference type="WBParaSite" id="HCON_00009030-00001">
    <property type="protein sequence ID" value="HCON_00009030-00001"/>
    <property type="gene ID" value="HCON_00009030"/>
</dbReference>
<dbReference type="PANTHER" id="PTHR13184">
    <property type="entry name" value="37S RIBOSOMAL PROTEIN S22"/>
    <property type="match status" value="1"/>
</dbReference>
<keyword evidence="6" id="KW-0496">Mitochondrion</keyword>
<dbReference type="Proteomes" id="UP000025227">
    <property type="component" value="Unplaced"/>
</dbReference>
<dbReference type="InterPro" id="IPR052571">
    <property type="entry name" value="Mt_RNA_Methyltransferase"/>
</dbReference>
<reference evidence="9" key="1">
    <citation type="submission" date="2020-12" db="UniProtKB">
        <authorList>
            <consortium name="WormBaseParasite"/>
        </authorList>
    </citation>
    <scope>IDENTIFICATION</scope>
    <source>
        <strain evidence="9">MHco3</strain>
    </source>
</reference>
<keyword evidence="5" id="KW-0411">Iron-sulfur</keyword>
<sequence length="539" mass="61201">MLRRLGLTRLSAVSSCRYSSSSPSTSKVEESRDFNKTISDGVAHVTSVNVMTKERSIVELKLSQNPSRKIRRIYALPQQAISGLRNALITCERSPKQIQHEADQLTEVLSQRRFPATASVVRDVRNKVKEILKEKQDDDAMSGLLKEKLTTGIDYKERHQVDKILKKANFNWKPLAIESKEAAAAYALSRLAPNYAEIARVLDEFEGNDFSPTSVLDYGSGIGAGFWAVNERFGTSVKEYCMVDPSIELSHFSMDIMRDENGMLLHNNMNFRRQPVPSLQTTYDLVIAHRSLCELGSRETRLQSIESLWRRTNRFLVLIDSGLQSAFDALMEARDFLLLSGTRLHLEDTVSLLQERNLMSPQIEEVLNDKHISDLERFMIIREMVPSELELPTALPPATVYSPCPHDLGCPKLTSKSPCTFSVRWQVIRADGKRSRHEDGGTEVGKFSFVILEKGMRHSQDTIARILTMRHSSGHVTCDLCTAFDGIQRLTVSRRAGELYQRARARRDGELFPLQMKTKTTENMFDFRNLVNHDEKTSE</sequence>
<evidence type="ECO:0000256" key="2">
    <source>
        <dbReference type="ARBA" id="ARBA00022723"/>
    </source>
</evidence>
<dbReference type="GO" id="GO:0006412">
    <property type="term" value="P:translation"/>
    <property type="evidence" value="ECO:0007669"/>
    <property type="project" value="InterPro"/>
</dbReference>